<evidence type="ECO:0000313" key="3">
    <source>
        <dbReference type="EMBL" id="MCP3426933.1"/>
    </source>
</evidence>
<dbReference type="InterPro" id="IPR052698">
    <property type="entry name" value="MoCofactor_Util/Proc"/>
</dbReference>
<sequence>MEWLDALRRLDDEGAACVLVTLTAVRGHAPRAAGAKMVVSRDGAWDTVGGGNLEATLTDRARRMLEDGESEPCSVTIPLNEHARTRYGRQCCGGEVAAFLEPLRAMPVVAVFGAGHVGLELARALHRLPVAVELVDSRAAAVDAVRALDALEGPARIRGHHAPAPEGFLRDLPAGSHVRIMTHDHAEDLVLCDAALRREDLGSIGLIGSSAKWVRFRKMLREQGHDDAAIARIACPIGLPGVTGKAPAVIALSVAAELAEAVRAPRREASRGPGAG</sequence>
<dbReference type="RefSeq" id="WP_254168322.1">
    <property type="nucleotide sequence ID" value="NZ_JANAFB010000042.1"/>
</dbReference>
<gene>
    <name evidence="3" type="primary">xdhC</name>
    <name evidence="3" type="ORF">NBM05_13175</name>
</gene>
<accession>A0A9X2HL36</accession>
<dbReference type="SUPFAM" id="SSF51735">
    <property type="entry name" value="NAD(P)-binding Rossmann-fold domains"/>
    <property type="match status" value="1"/>
</dbReference>
<name>A0A9X2HL36_9MICC</name>
<dbReference type="Gene3D" id="3.40.50.720">
    <property type="entry name" value="NAD(P)-binding Rossmann-like Domain"/>
    <property type="match status" value="1"/>
</dbReference>
<dbReference type="PANTHER" id="PTHR30388">
    <property type="entry name" value="ALDEHYDE OXIDOREDUCTASE MOLYBDENUM COFACTOR ASSEMBLY PROTEIN"/>
    <property type="match status" value="1"/>
</dbReference>
<dbReference type="Pfam" id="PF13478">
    <property type="entry name" value="XdhC_C"/>
    <property type="match status" value="1"/>
</dbReference>
<dbReference type="PANTHER" id="PTHR30388:SF6">
    <property type="entry name" value="XANTHINE DEHYDROGENASE SUBUNIT A-RELATED"/>
    <property type="match status" value="1"/>
</dbReference>
<dbReference type="Proteomes" id="UP001139502">
    <property type="component" value="Unassembled WGS sequence"/>
</dbReference>
<dbReference type="InterPro" id="IPR036291">
    <property type="entry name" value="NAD(P)-bd_dom_sf"/>
</dbReference>
<evidence type="ECO:0000313" key="4">
    <source>
        <dbReference type="Proteomes" id="UP001139502"/>
    </source>
</evidence>
<dbReference type="InterPro" id="IPR003777">
    <property type="entry name" value="XdhC_CoxI"/>
</dbReference>
<comment type="caution">
    <text evidence="3">The sequence shown here is derived from an EMBL/GenBank/DDBJ whole genome shotgun (WGS) entry which is preliminary data.</text>
</comment>
<feature type="domain" description="XdhC- CoxI" evidence="1">
    <location>
        <begin position="12"/>
        <end position="71"/>
    </location>
</feature>
<evidence type="ECO:0000259" key="1">
    <source>
        <dbReference type="Pfam" id="PF02625"/>
    </source>
</evidence>
<protein>
    <submittedName>
        <fullName evidence="3">Xanthine dehydrogenase accessory protein XdhC</fullName>
    </submittedName>
</protein>
<dbReference type="InterPro" id="IPR027051">
    <property type="entry name" value="XdhC_Rossmann_dom"/>
</dbReference>
<dbReference type="Pfam" id="PF02625">
    <property type="entry name" value="XdhC_CoxI"/>
    <property type="match status" value="1"/>
</dbReference>
<keyword evidence="4" id="KW-1185">Reference proteome</keyword>
<dbReference type="NCBIfam" id="TIGR02964">
    <property type="entry name" value="xanthine_xdhC"/>
    <property type="match status" value="1"/>
</dbReference>
<evidence type="ECO:0000259" key="2">
    <source>
        <dbReference type="Pfam" id="PF13478"/>
    </source>
</evidence>
<feature type="domain" description="XdhC Rossmann" evidence="2">
    <location>
        <begin position="109"/>
        <end position="258"/>
    </location>
</feature>
<reference evidence="3" key="1">
    <citation type="submission" date="2022-06" db="EMBL/GenBank/DDBJ databases">
        <title>Rothia sp. isolated from sandalwood seedling.</title>
        <authorList>
            <person name="Tuikhar N."/>
            <person name="Kirdat K."/>
            <person name="Thorat V."/>
            <person name="Swetha P."/>
            <person name="Padma S."/>
            <person name="Sundararaj R."/>
            <person name="Yadav A."/>
        </authorList>
    </citation>
    <scope>NUCLEOTIDE SEQUENCE</scope>
    <source>
        <strain evidence="3">AR01</strain>
    </source>
</reference>
<dbReference type="EMBL" id="JANAFB010000042">
    <property type="protein sequence ID" value="MCP3426933.1"/>
    <property type="molecule type" value="Genomic_DNA"/>
</dbReference>
<dbReference type="InterPro" id="IPR014308">
    <property type="entry name" value="Xanthine_DH_XdhC"/>
</dbReference>
<proteinExistence type="predicted"/>
<dbReference type="AlphaFoldDB" id="A0A9X2HL36"/>
<organism evidence="3 4">
    <name type="scientific">Rothia santali</name>
    <dbReference type="NCBI Taxonomy" id="2949643"/>
    <lineage>
        <taxon>Bacteria</taxon>
        <taxon>Bacillati</taxon>
        <taxon>Actinomycetota</taxon>
        <taxon>Actinomycetes</taxon>
        <taxon>Micrococcales</taxon>
        <taxon>Micrococcaceae</taxon>
        <taxon>Rothia</taxon>
    </lineage>
</organism>